<feature type="compositionally biased region" description="Polar residues" evidence="2">
    <location>
        <begin position="1553"/>
        <end position="1563"/>
    </location>
</feature>
<dbReference type="EMBL" id="CAUYUJ010018793">
    <property type="protein sequence ID" value="CAK0886355.1"/>
    <property type="molecule type" value="Genomic_DNA"/>
</dbReference>
<feature type="region of interest" description="Disordered" evidence="2">
    <location>
        <begin position="1503"/>
        <end position="1567"/>
    </location>
</feature>
<feature type="region of interest" description="Disordered" evidence="2">
    <location>
        <begin position="1825"/>
        <end position="1850"/>
    </location>
</feature>
<organism evidence="4 5">
    <name type="scientific">Prorocentrum cordatum</name>
    <dbReference type="NCBI Taxonomy" id="2364126"/>
    <lineage>
        <taxon>Eukaryota</taxon>
        <taxon>Sar</taxon>
        <taxon>Alveolata</taxon>
        <taxon>Dinophyceae</taxon>
        <taxon>Prorocentrales</taxon>
        <taxon>Prorocentraceae</taxon>
        <taxon>Prorocentrum</taxon>
    </lineage>
</organism>
<proteinExistence type="predicted"/>
<feature type="domain" description="CCHC-type" evidence="3">
    <location>
        <begin position="1131"/>
        <end position="1147"/>
    </location>
</feature>
<accession>A0ABN9WIN0</accession>
<feature type="compositionally biased region" description="Low complexity" evidence="2">
    <location>
        <begin position="1540"/>
        <end position="1552"/>
    </location>
</feature>
<dbReference type="Proteomes" id="UP001189429">
    <property type="component" value="Unassembled WGS sequence"/>
</dbReference>
<feature type="compositionally biased region" description="Low complexity" evidence="2">
    <location>
        <begin position="1828"/>
        <end position="1839"/>
    </location>
</feature>
<feature type="compositionally biased region" description="Pro residues" evidence="2">
    <location>
        <begin position="1629"/>
        <end position="1638"/>
    </location>
</feature>
<dbReference type="InterPro" id="IPR001878">
    <property type="entry name" value="Znf_CCHC"/>
</dbReference>
<feature type="compositionally biased region" description="Basic and acidic residues" evidence="2">
    <location>
        <begin position="1772"/>
        <end position="1783"/>
    </location>
</feature>
<reference evidence="4" key="1">
    <citation type="submission" date="2023-10" db="EMBL/GenBank/DDBJ databases">
        <authorList>
            <person name="Chen Y."/>
            <person name="Shah S."/>
            <person name="Dougan E. K."/>
            <person name="Thang M."/>
            <person name="Chan C."/>
        </authorList>
    </citation>
    <scope>NUCLEOTIDE SEQUENCE [LARGE SCALE GENOMIC DNA]</scope>
</reference>
<dbReference type="InterPro" id="IPR021109">
    <property type="entry name" value="Peptidase_aspartic_dom_sf"/>
</dbReference>
<keyword evidence="5" id="KW-1185">Reference proteome</keyword>
<name>A0ABN9WIN0_9DINO</name>
<dbReference type="PROSITE" id="PS50158">
    <property type="entry name" value="ZF_CCHC"/>
    <property type="match status" value="1"/>
</dbReference>
<feature type="region of interest" description="Disordered" evidence="2">
    <location>
        <begin position="788"/>
        <end position="813"/>
    </location>
</feature>
<evidence type="ECO:0000256" key="2">
    <source>
        <dbReference type="SAM" id="MobiDB-lite"/>
    </source>
</evidence>
<keyword evidence="1" id="KW-0479">Metal-binding</keyword>
<protein>
    <recommendedName>
        <fullName evidence="3">CCHC-type domain-containing protein</fullName>
    </recommendedName>
</protein>
<gene>
    <name evidence="4" type="ORF">PCOR1329_LOCUS67721</name>
</gene>
<dbReference type="Gene3D" id="2.40.70.10">
    <property type="entry name" value="Acid Proteases"/>
    <property type="match status" value="1"/>
</dbReference>
<feature type="compositionally biased region" description="Low complexity" evidence="2">
    <location>
        <begin position="1614"/>
        <end position="1628"/>
    </location>
</feature>
<evidence type="ECO:0000313" key="4">
    <source>
        <dbReference type="EMBL" id="CAK0886355.1"/>
    </source>
</evidence>
<keyword evidence="1" id="KW-0862">Zinc</keyword>
<feature type="region of interest" description="Disordered" evidence="2">
    <location>
        <begin position="2196"/>
        <end position="2227"/>
    </location>
</feature>
<feature type="compositionally biased region" description="Basic and acidic residues" evidence="2">
    <location>
        <begin position="1503"/>
        <end position="1527"/>
    </location>
</feature>
<evidence type="ECO:0000259" key="3">
    <source>
        <dbReference type="PROSITE" id="PS50158"/>
    </source>
</evidence>
<evidence type="ECO:0000313" key="5">
    <source>
        <dbReference type="Proteomes" id="UP001189429"/>
    </source>
</evidence>
<keyword evidence="1" id="KW-0863">Zinc-finger</keyword>
<sequence length="2227" mass="243868">MPAAAKSCEALGRRNAAAWETAAVGWRALGASLAGAQGSAGPPRRAAVEGRLAAALRRAALLDSELAAREASHVAAVAQALQLSRGRGARDPQPDVQLLGESTARVALAVPVLLEVFAAVAIGKSADAAANVNAQSGEQTGGGSTAAQQPRRLLEPGRWDGARWSQDLRPGAGGEGPVPAGLWQRPQVAVRVQFVGGGLDEVGAQDDRESVGAQATVGVHLENEEGEEIVMQEQSVDGGLDEVGTHGDLESVGVQATVGVHLEKDEYVLIQERFDGGGLDQIGSQVDFESVGVQANVGIHLVDTSEQVMLISSGETCGSSQSDLWPDWTTPVAPFALDPHTPSEAKFRAEFHFDGIRTPGAYKLCFCSHIEGDATLNDNGNLCVDDAGNPDYKLFSHQAGTVVVQGSISGVRAVEDDVQGRGLPATVDVVTVEVDMFYPGRMVTCVVTTEAAPDGFTPEMSVLEDCARDDPSATFPRCHGKATTPSQFSGTGWNQVHIPLDLDPSGVPAPGDVASLHVWCWDPGLCSNDLCVARASAVRRRLVPSALSLALPRIVPHRHDGVSSRSLAEVPANNVGAVVERKNWLQQTDNAWTAVVRHPPPSFLAVLARRQQRHVTVAASVGPRAVGSYTLDVRAARSKLLGAIFAQGRFCAWVVQAAFMCTRNPPPAHVNPVATPFTLSLPLADNFDISQQWARAKIVEKARCAAWGGGREGLTDADIDKIAGRVAQMIRLGTGAAPATAPPEGAPNLQGLAGQDQSAAPSHEAGWSVVDDPWTEQDPWREEWRAKDARAEEDKQTPPSMRASDTWKEWRDRPGRQQTWDQDYSWQSWGSQGSTWQHDRGWWQGQWTQPRPAPSWPGWERFRLWKQYVQRWKNGLNLSEAQAADRLLEILPWEIRATLEDVPDSELTVELILKRMGLKSGEREDDDLYRTGSEAMQDTERKKDEDLHTFAERRRRQFDKAKSIGMEIPQKIQGMLLMQGARLNEQGRQNLKSLTKGSMLGEDILWALPKLDTGGKIWSDGKQSSLLSMGSEEALPTPEIQRAEIGPVEEPIYEWSYWADELDSEDEVMVLVELSEKSLAEPEVVETLAQIGKTKKTWKENQQLKTALKRDRGFWKKKRRLTPSQLKLITKCGNCGEVGHWHKECKNPHRPRERDGKGKPRSGGAEIEAFTFAAIGAGDDQDFNLDGITVLGREVLATLREIISSETTELSLLILEGGLIIVDSGASQAIIGRRALKELEGDLQQRGLRINWIEKSVQTPRGIGGSATLVGVAVVPISIGGKSGTVEFVVTKEDLPPLLPGGFLEQFGAVLDYEKDLLILKKLDCETELHRIGKNHRGIYINDWRGTESSFSPSSRALPAGLSSDAFRAPHNHQAHREIRLKSMRSRPDLDISERVKIQWIRLLHAGLMWTQTLMDKFFALNRRGRLFPGKELRRRMVEDPRLVNDLYEYRVPMTAPLADGSVPWTLCVHRPRWFVTSYNQYGNWEQCNKCKVRTSFREIGHRGDGHRQMTASEMRKLKQQLPRDVRPLSSAGSAMRDGAAPAPSRRVASAPNDENTWSSFNQEPPPPWASEMVRGLSAAVAEAMTASTGPMTAAIREQSVTLSHMVATMQQMASESPAAGGSADSSSPTPPTGPPPTTTGVLPNLGFTMVEEVPADTDILHREASAVLEQARANGRCYRIDQEALEKSEGGSAGAGSYYVVPLQSYLSITTLRGSELHHDSDDTLANLTGLDNYTHQFRVDQRSRSQILLQRTLQELSDRAVLSQPQPDDLEFKRARLDPDTLRSATGGAPTDEQLRGSGLPTPMELLPRAEGRVRTQIQEFENWRSQQSSAAVSSQAGPLETGSETPMDETGFSALEGYCEVLDSWFEDSGWSGDVETYMNGRKDLIFECSEDSAGQWSLLSSRGGEVKLKDLSAQELEDFRRSDEAEWGVLNKPNVLRILSKVAGTASILASKLEQAVVEDIVVFNRAVQMLRDTASQYLTIWRHDLSQVVSFTLSDAAGIGTDSPIQCAWAVGVADPQLAAGLTSKVTMLSWRSSKMRRAANSSLAGEANSLCQSLGEADWIQLLLRDACFGDVPTADWRQHAGPYVSVLRDNCELHRPLPGVHATDAKSIFDCLSKNCAGRKEDRRTSVDLAIARDSFSQRGSCVKWFPHLLNPTDVMTKADVSKGSDAMGHMIRRGTLTLSDAESERAHLLAGGEKGRRSREASRRYLQDRERRLEESGRQ</sequence>
<evidence type="ECO:0000256" key="1">
    <source>
        <dbReference type="PROSITE-ProRule" id="PRU00047"/>
    </source>
</evidence>
<feature type="region of interest" description="Disordered" evidence="2">
    <location>
        <begin position="1613"/>
        <end position="1644"/>
    </location>
</feature>
<feature type="region of interest" description="Disordered" evidence="2">
    <location>
        <begin position="156"/>
        <end position="181"/>
    </location>
</feature>
<comment type="caution">
    <text evidence="4">The sequence shown here is derived from an EMBL/GenBank/DDBJ whole genome shotgun (WGS) entry which is preliminary data.</text>
</comment>
<feature type="region of interest" description="Disordered" evidence="2">
    <location>
        <begin position="736"/>
        <end position="775"/>
    </location>
</feature>
<feature type="region of interest" description="Disordered" evidence="2">
    <location>
        <begin position="1765"/>
        <end position="1806"/>
    </location>
</feature>